<evidence type="ECO:0000256" key="9">
    <source>
        <dbReference type="SAM" id="Phobius"/>
    </source>
</evidence>
<evidence type="ECO:0000256" key="5">
    <source>
        <dbReference type="ARBA" id="ARBA00022692"/>
    </source>
</evidence>
<feature type="domain" description="Amino acid transporter transmembrane" evidence="10">
    <location>
        <begin position="20"/>
        <end position="276"/>
    </location>
</feature>
<name>A0A161HG82_9ASCO</name>
<sequence length="310" mass="32654">MSYESLTPRSSEPTLAHHGGATITSSIINLLNTIVGAGILAMPFAYKANGIILGTIIIGLAGLTAGFGLYLQGLGSSFVPPGHASFFSLAKITYPSLAVLFDVAIAIKCFGVGVSYLIIVGDLMPQIMQSLNISKDILLDRNFWVAVSMGIVGPLSYLRKLDSLKYTSIVALVSVGYLVLIVVGHFIIGDTASQRGPIRVVEPSSLSAILQSLPIIIFAFTCHQNMFSVLNELTEATEDKFRTIITSSIGSSAGFYVIVGLCGYLSFGDNVGGNIIGMCKYFLGGGSASGGWGSAPDPGCARFASCWDRE</sequence>
<evidence type="ECO:0000256" key="8">
    <source>
        <dbReference type="ARBA" id="ARBA00023136"/>
    </source>
</evidence>
<accession>A0A161HG82</accession>
<dbReference type="KEGG" id="slb:AWJ20_4553"/>
<dbReference type="GO" id="GO:0000329">
    <property type="term" value="C:fungal-type vacuole membrane"/>
    <property type="evidence" value="ECO:0007669"/>
    <property type="project" value="TreeGrafter"/>
</dbReference>
<dbReference type="PANTHER" id="PTHR22950">
    <property type="entry name" value="AMINO ACID TRANSPORTER"/>
    <property type="match status" value="1"/>
</dbReference>
<keyword evidence="4" id="KW-0926">Vacuole</keyword>
<organism evidence="11 12">
    <name type="scientific">Sugiyamaella lignohabitans</name>
    <dbReference type="NCBI Taxonomy" id="796027"/>
    <lineage>
        <taxon>Eukaryota</taxon>
        <taxon>Fungi</taxon>
        <taxon>Dikarya</taxon>
        <taxon>Ascomycota</taxon>
        <taxon>Saccharomycotina</taxon>
        <taxon>Dipodascomycetes</taxon>
        <taxon>Dipodascales</taxon>
        <taxon>Trichomonascaceae</taxon>
        <taxon>Sugiyamaella</taxon>
    </lineage>
</organism>
<evidence type="ECO:0000259" key="10">
    <source>
        <dbReference type="Pfam" id="PF01490"/>
    </source>
</evidence>
<proteinExistence type="inferred from homology"/>
<dbReference type="GO" id="GO:0005313">
    <property type="term" value="F:L-glutamate transmembrane transporter activity"/>
    <property type="evidence" value="ECO:0007669"/>
    <property type="project" value="TreeGrafter"/>
</dbReference>
<dbReference type="GO" id="GO:0015189">
    <property type="term" value="F:L-lysine transmembrane transporter activity"/>
    <property type="evidence" value="ECO:0007669"/>
    <property type="project" value="TreeGrafter"/>
</dbReference>
<keyword evidence="8 9" id="KW-0472">Membrane</keyword>
<keyword evidence="3" id="KW-0813">Transport</keyword>
<dbReference type="Pfam" id="PF01490">
    <property type="entry name" value="Aa_trans"/>
    <property type="match status" value="1"/>
</dbReference>
<feature type="transmembrane region" description="Helical" evidence="9">
    <location>
        <begin position="241"/>
        <end position="267"/>
    </location>
</feature>
<keyword evidence="6" id="KW-0029">Amino-acid transport</keyword>
<dbReference type="PANTHER" id="PTHR22950:SF678">
    <property type="entry name" value="VACUOLAR AMINO ACID TRANSPORTER 5-RELATED"/>
    <property type="match status" value="1"/>
</dbReference>
<feature type="transmembrane region" description="Helical" evidence="9">
    <location>
        <begin position="20"/>
        <end position="44"/>
    </location>
</feature>
<dbReference type="EMBL" id="CP014500">
    <property type="protein sequence ID" value="ANB11731.1"/>
    <property type="molecule type" value="Genomic_DNA"/>
</dbReference>
<keyword evidence="5 9" id="KW-0812">Transmembrane</keyword>
<evidence type="ECO:0000256" key="4">
    <source>
        <dbReference type="ARBA" id="ARBA00022554"/>
    </source>
</evidence>
<evidence type="ECO:0000313" key="12">
    <source>
        <dbReference type="Proteomes" id="UP000189580"/>
    </source>
</evidence>
<keyword evidence="7 9" id="KW-1133">Transmembrane helix</keyword>
<dbReference type="GO" id="GO:0005302">
    <property type="term" value="F:L-tyrosine transmembrane transporter activity"/>
    <property type="evidence" value="ECO:0007669"/>
    <property type="project" value="TreeGrafter"/>
</dbReference>
<comment type="similarity">
    <text evidence="2">Belongs to the amino acid/polyamine transporter 2 family.</text>
</comment>
<evidence type="ECO:0000256" key="3">
    <source>
        <dbReference type="ARBA" id="ARBA00022448"/>
    </source>
</evidence>
<dbReference type="RefSeq" id="XP_018734208.1">
    <property type="nucleotide sequence ID" value="XM_018881633.1"/>
</dbReference>
<dbReference type="OrthoDB" id="438545at2759"/>
<keyword evidence="12" id="KW-1185">Reference proteome</keyword>
<dbReference type="GO" id="GO:0015194">
    <property type="term" value="F:L-serine transmembrane transporter activity"/>
    <property type="evidence" value="ECO:0007669"/>
    <property type="project" value="TreeGrafter"/>
</dbReference>
<dbReference type="GeneID" id="30036698"/>
<dbReference type="GO" id="GO:0005290">
    <property type="term" value="F:L-histidine transmembrane transporter activity"/>
    <property type="evidence" value="ECO:0007669"/>
    <property type="project" value="TreeGrafter"/>
</dbReference>
<dbReference type="Proteomes" id="UP000189580">
    <property type="component" value="Chromosome c"/>
</dbReference>
<evidence type="ECO:0000256" key="1">
    <source>
        <dbReference type="ARBA" id="ARBA00004128"/>
    </source>
</evidence>
<feature type="transmembrane region" description="Helical" evidence="9">
    <location>
        <begin position="92"/>
        <end position="119"/>
    </location>
</feature>
<evidence type="ECO:0000313" key="11">
    <source>
        <dbReference type="EMBL" id="ANB11731.1"/>
    </source>
</evidence>
<dbReference type="GO" id="GO:0061459">
    <property type="term" value="F:L-arginine transmembrane transporter activity"/>
    <property type="evidence" value="ECO:0007669"/>
    <property type="project" value="TreeGrafter"/>
</dbReference>
<gene>
    <name evidence="11" type="primary">AVT6</name>
    <name evidence="11" type="ORF">AWJ20_4553</name>
</gene>
<evidence type="ECO:0000256" key="7">
    <source>
        <dbReference type="ARBA" id="ARBA00022989"/>
    </source>
</evidence>
<feature type="transmembrane region" description="Helical" evidence="9">
    <location>
        <begin position="51"/>
        <end position="72"/>
    </location>
</feature>
<reference evidence="11 12" key="1">
    <citation type="submission" date="2016-02" db="EMBL/GenBank/DDBJ databases">
        <title>Complete genome sequence and transcriptome regulation of the pentose utilising yeast Sugiyamaella lignohabitans.</title>
        <authorList>
            <person name="Bellasio M."/>
            <person name="Peymann A."/>
            <person name="Valli M."/>
            <person name="Sipitzky M."/>
            <person name="Graf A."/>
            <person name="Sauer M."/>
            <person name="Marx H."/>
            <person name="Mattanovich D."/>
        </authorList>
    </citation>
    <scope>NUCLEOTIDE SEQUENCE [LARGE SCALE GENOMIC DNA]</scope>
    <source>
        <strain evidence="11 12">CBS 10342</strain>
    </source>
</reference>
<protein>
    <submittedName>
        <fullName evidence="11">Avt6p</fullName>
    </submittedName>
</protein>
<evidence type="ECO:0000256" key="2">
    <source>
        <dbReference type="ARBA" id="ARBA00008066"/>
    </source>
</evidence>
<dbReference type="AlphaFoldDB" id="A0A161HG82"/>
<dbReference type="InterPro" id="IPR013057">
    <property type="entry name" value="AA_transpt_TM"/>
</dbReference>
<comment type="subcellular location">
    <subcellularLocation>
        <location evidence="1">Vacuole membrane</location>
        <topology evidence="1">Multi-pass membrane protein</topology>
    </subcellularLocation>
</comment>
<feature type="transmembrane region" description="Helical" evidence="9">
    <location>
        <begin position="200"/>
        <end position="221"/>
    </location>
</feature>
<feature type="transmembrane region" description="Helical" evidence="9">
    <location>
        <begin position="169"/>
        <end position="188"/>
    </location>
</feature>
<evidence type="ECO:0000256" key="6">
    <source>
        <dbReference type="ARBA" id="ARBA00022970"/>
    </source>
</evidence>